<dbReference type="PROSITE" id="PS50112">
    <property type="entry name" value="PAS"/>
    <property type="match status" value="1"/>
</dbReference>
<feature type="domain" description="PAS" evidence="1">
    <location>
        <begin position="7"/>
        <end position="77"/>
    </location>
</feature>
<dbReference type="InterPro" id="IPR035919">
    <property type="entry name" value="EAL_sf"/>
</dbReference>
<evidence type="ECO:0000259" key="2">
    <source>
        <dbReference type="PROSITE" id="PS50883"/>
    </source>
</evidence>
<dbReference type="SMART" id="SM00091">
    <property type="entry name" value="PAS"/>
    <property type="match status" value="1"/>
</dbReference>
<reference evidence="3" key="1">
    <citation type="journal article" date="2014" name="Int. J. Syst. Evol. Microbiol.">
        <title>Complete genome sequence of Corynebacterium casei LMG S-19264T (=DSM 44701T), isolated from a smear-ripened cheese.</title>
        <authorList>
            <consortium name="US DOE Joint Genome Institute (JGI-PGF)"/>
            <person name="Walter F."/>
            <person name="Albersmeier A."/>
            <person name="Kalinowski J."/>
            <person name="Ruckert C."/>
        </authorList>
    </citation>
    <scope>NUCLEOTIDE SEQUENCE</scope>
    <source>
        <strain evidence="3">CGMCC 1.15725</strain>
    </source>
</reference>
<dbReference type="GO" id="GO:0006355">
    <property type="term" value="P:regulation of DNA-templated transcription"/>
    <property type="evidence" value="ECO:0007669"/>
    <property type="project" value="InterPro"/>
</dbReference>
<name>A0A8J3E764_9PROT</name>
<dbReference type="CDD" id="cd00130">
    <property type="entry name" value="PAS"/>
    <property type="match status" value="1"/>
</dbReference>
<dbReference type="Pfam" id="PF00989">
    <property type="entry name" value="PAS"/>
    <property type="match status" value="1"/>
</dbReference>
<proteinExistence type="predicted"/>
<gene>
    <name evidence="3" type="ORF">GCM10011611_67220</name>
</gene>
<dbReference type="InterPro" id="IPR035965">
    <property type="entry name" value="PAS-like_dom_sf"/>
</dbReference>
<evidence type="ECO:0000259" key="1">
    <source>
        <dbReference type="PROSITE" id="PS50112"/>
    </source>
</evidence>
<dbReference type="RefSeq" id="WP_189052595.1">
    <property type="nucleotide sequence ID" value="NZ_BMJQ01000039.1"/>
</dbReference>
<dbReference type="InterPro" id="IPR043128">
    <property type="entry name" value="Rev_trsase/Diguanyl_cyclase"/>
</dbReference>
<keyword evidence="4" id="KW-1185">Reference proteome</keyword>
<dbReference type="EMBL" id="BMJQ01000039">
    <property type="protein sequence ID" value="GGF51313.1"/>
    <property type="molecule type" value="Genomic_DNA"/>
</dbReference>
<dbReference type="Proteomes" id="UP000646365">
    <property type="component" value="Unassembled WGS sequence"/>
</dbReference>
<dbReference type="AlphaFoldDB" id="A0A8J3E764"/>
<dbReference type="CDD" id="cd01948">
    <property type="entry name" value="EAL"/>
    <property type="match status" value="1"/>
</dbReference>
<dbReference type="Gene3D" id="3.30.450.20">
    <property type="entry name" value="PAS domain"/>
    <property type="match status" value="1"/>
</dbReference>
<dbReference type="InterPro" id="IPR050706">
    <property type="entry name" value="Cyclic-di-GMP_PDE-like"/>
</dbReference>
<reference evidence="3" key="2">
    <citation type="submission" date="2020-09" db="EMBL/GenBank/DDBJ databases">
        <authorList>
            <person name="Sun Q."/>
            <person name="Zhou Y."/>
        </authorList>
    </citation>
    <scope>NUCLEOTIDE SEQUENCE</scope>
    <source>
        <strain evidence="3">CGMCC 1.15725</strain>
    </source>
</reference>
<dbReference type="SUPFAM" id="SSF55785">
    <property type="entry name" value="PYP-like sensor domain (PAS domain)"/>
    <property type="match status" value="1"/>
</dbReference>
<dbReference type="SUPFAM" id="SSF141868">
    <property type="entry name" value="EAL domain-like"/>
    <property type="match status" value="1"/>
</dbReference>
<comment type="caution">
    <text evidence="3">The sequence shown here is derived from an EMBL/GenBank/DDBJ whole genome shotgun (WGS) entry which is preliminary data.</text>
</comment>
<organism evidence="3 4">
    <name type="scientific">Aliidongia dinghuensis</name>
    <dbReference type="NCBI Taxonomy" id="1867774"/>
    <lineage>
        <taxon>Bacteria</taxon>
        <taxon>Pseudomonadati</taxon>
        <taxon>Pseudomonadota</taxon>
        <taxon>Alphaproteobacteria</taxon>
        <taxon>Rhodospirillales</taxon>
        <taxon>Dongiaceae</taxon>
        <taxon>Aliidongia</taxon>
    </lineage>
</organism>
<dbReference type="PANTHER" id="PTHR33121">
    <property type="entry name" value="CYCLIC DI-GMP PHOSPHODIESTERASE PDEF"/>
    <property type="match status" value="1"/>
</dbReference>
<feature type="domain" description="EAL" evidence="2">
    <location>
        <begin position="293"/>
        <end position="539"/>
    </location>
</feature>
<dbReference type="SMART" id="SM00052">
    <property type="entry name" value="EAL"/>
    <property type="match status" value="1"/>
</dbReference>
<dbReference type="InterPro" id="IPR013767">
    <property type="entry name" value="PAS_fold"/>
</dbReference>
<dbReference type="PROSITE" id="PS50883">
    <property type="entry name" value="EAL"/>
    <property type="match status" value="1"/>
</dbReference>
<dbReference type="PANTHER" id="PTHR33121:SF79">
    <property type="entry name" value="CYCLIC DI-GMP PHOSPHODIESTERASE PDED-RELATED"/>
    <property type="match status" value="1"/>
</dbReference>
<dbReference type="Gene3D" id="3.20.20.450">
    <property type="entry name" value="EAL domain"/>
    <property type="match status" value="1"/>
</dbReference>
<dbReference type="Pfam" id="PF00563">
    <property type="entry name" value="EAL"/>
    <property type="match status" value="1"/>
</dbReference>
<dbReference type="GO" id="GO:0071111">
    <property type="term" value="F:cyclic-guanylate-specific phosphodiesterase activity"/>
    <property type="evidence" value="ECO:0007669"/>
    <property type="project" value="InterPro"/>
</dbReference>
<sequence length="542" mass="57960">MAEIRADRDRFVAFAFAAADLLIELDANRRIVFATGAAQTLIGVAASALVGRPFVGLFPPADQSFAARVLDGLAQTERIEPIVIPLARPDGGATRVSLGGCRFGGATSHYYLSLSHLVAPFSAEIEEGRDPQTRLLDAEALPDVLKRVSQATGDASVSLTMLHLEGLSALQQRLSEERRNELMGEIGAVLRLSSSGGDAATQISDSEFALVQRPGLDSGAIEAELASITAAASPNRRPLSVRSAQVVVEAADLADKNAAQALAYCVKKFSESDGRDFSLASLEDALAGMVDETLDRVAQMRTTVSSGDFSLVFQPIVDLESGEVHHFEVLSRFAPGESPYEFIVFSEEVGMAAELDLAVCEKVVRLMASTPMAAPVAINLSGKSMANQAFMTRLIRLLADAQINRSKLLFEITESGAIDDFDQADAFLQHLRGLGHRICLDDFGAGFGAYTYLRRFAIDFVKLDGLFLKDGMNNMRDQSLLRSIAAVCAELGAQTIGEMIETREEAYAAAGLGVDFGQGYFFGRPLTSPTLPPLPPPGSAAF</sequence>
<dbReference type="InterPro" id="IPR000014">
    <property type="entry name" value="PAS"/>
</dbReference>
<evidence type="ECO:0000313" key="4">
    <source>
        <dbReference type="Proteomes" id="UP000646365"/>
    </source>
</evidence>
<dbReference type="Gene3D" id="3.30.70.270">
    <property type="match status" value="1"/>
</dbReference>
<dbReference type="InterPro" id="IPR001633">
    <property type="entry name" value="EAL_dom"/>
</dbReference>
<protein>
    <submittedName>
        <fullName evidence="3">Diguanylate phosphodiesterase</fullName>
    </submittedName>
</protein>
<evidence type="ECO:0000313" key="3">
    <source>
        <dbReference type="EMBL" id="GGF51313.1"/>
    </source>
</evidence>
<accession>A0A8J3E764</accession>